<evidence type="ECO:0000313" key="9">
    <source>
        <dbReference type="EMBL" id="KPM60816.1"/>
    </source>
</evidence>
<evidence type="ECO:0000256" key="3">
    <source>
        <dbReference type="ARBA" id="ARBA00022676"/>
    </source>
</evidence>
<dbReference type="RefSeq" id="WP_015269109.1">
    <property type="nucleotide sequence ID" value="NZ_LKKS01000119.1"/>
</dbReference>
<keyword evidence="7" id="KW-0472">Membrane</keyword>
<dbReference type="SUPFAM" id="SSF56399">
    <property type="entry name" value="ADP-ribosylation"/>
    <property type="match status" value="1"/>
</dbReference>
<sequence>MDLSTHVPSWGDIERNLDQKFSALNQSVSSGLRNVHDSWDGFTRRVSDGASQAYGAVGGHRIDNVRQAMALSYPMMQSNLSRKWASINIDQILPVLLKLVQEVVMILGGSVALGGAIGGAVGSLAFGVGAAPGVVAGSGIGLQVGNLILMALGLAAIAEYFYQGLPACLASMQEGLATAWTAEDGLKPSGLDPSGGSAALVQERTEHAARQLARGQEQLVMLLLMAIVTYLTRGQMKAGVMSSVESIASRSAKLQAEISNKQLATWLAKNESRLLAEPELQMKAATPLQKAEPELPPAKQATEKSIAAAPKKLMSLREAVGKDMAERWIAEGRARADFRAPELSKLLSDDQIGALYGYSTNDVYKAYNLAMRQGTATPEIMAFAEHATEGLARLPRYVGAETYRGTDLPLDVLNRMQMGAVETDMAFFSSSATTPFAGNTQMVVRGVSGKDISFLTQIPEAEVLYPPGTSFRVLNRIEQGPTTHLLLEEVL</sequence>
<feature type="transmembrane region" description="Helical" evidence="7">
    <location>
        <begin position="103"/>
        <end position="128"/>
    </location>
</feature>
<evidence type="ECO:0000256" key="6">
    <source>
        <dbReference type="ARBA" id="ARBA00047597"/>
    </source>
</evidence>
<proteinExistence type="inferred from homology"/>
<keyword evidence="3" id="KW-0328">Glycosyltransferase</keyword>
<keyword evidence="4" id="KW-0808">Transferase</keyword>
<comment type="similarity">
    <text evidence="1">Belongs to the Arg-specific ADP-ribosyltransferase family.</text>
</comment>
<dbReference type="GO" id="GO:0106274">
    <property type="term" value="F:NAD+-protein-arginine ADP-ribosyltransferase activity"/>
    <property type="evidence" value="ECO:0007669"/>
    <property type="project" value="UniProtKB-EC"/>
</dbReference>
<comment type="caution">
    <text evidence="9">The sequence shown here is derived from an EMBL/GenBank/DDBJ whole genome shotgun (WGS) entry which is preliminary data.</text>
</comment>
<evidence type="ECO:0000256" key="4">
    <source>
        <dbReference type="ARBA" id="ARBA00022679"/>
    </source>
</evidence>
<keyword evidence="5" id="KW-0548">Nucleotidyltransferase</keyword>
<dbReference type="GO" id="GO:0016779">
    <property type="term" value="F:nucleotidyltransferase activity"/>
    <property type="evidence" value="ECO:0007669"/>
    <property type="project" value="UniProtKB-KW"/>
</dbReference>
<dbReference type="Gene3D" id="3.90.176.10">
    <property type="entry name" value="Toxin ADP-ribosyltransferase, Chain A, domain 1"/>
    <property type="match status" value="1"/>
</dbReference>
<evidence type="ECO:0000256" key="1">
    <source>
        <dbReference type="ARBA" id="ARBA00009558"/>
    </source>
</evidence>
<feature type="domain" description="NAD(+)--protein-arginine ADP-ribosyltransferase Tre1-like N-terminal" evidence="8">
    <location>
        <begin position="65"/>
        <end position="271"/>
    </location>
</feature>
<dbReference type="GeneID" id="92662330"/>
<keyword evidence="7" id="KW-1133">Transmembrane helix</keyword>
<evidence type="ECO:0000256" key="2">
    <source>
        <dbReference type="ARBA" id="ARBA00012031"/>
    </source>
</evidence>
<dbReference type="InterPro" id="IPR049195">
    <property type="entry name" value="Tre1-like_N"/>
</dbReference>
<dbReference type="Proteomes" id="UP000050437">
    <property type="component" value="Unassembled WGS sequence"/>
</dbReference>
<dbReference type="PROSITE" id="PS51996">
    <property type="entry name" value="TR_MART"/>
    <property type="match status" value="1"/>
</dbReference>
<accession>A0A0P7D081</accession>
<keyword evidence="7" id="KW-0812">Transmembrane</keyword>
<name>A0A0P7D081_PSEPU</name>
<dbReference type="EC" id="2.4.2.31" evidence="2"/>
<protein>
    <recommendedName>
        <fullName evidence="2">NAD(+)--protein-arginine ADP-ribosyltransferase</fullName>
        <ecNumber evidence="2">2.4.2.31</ecNumber>
    </recommendedName>
</protein>
<dbReference type="Pfam" id="PF01129">
    <property type="entry name" value="ART"/>
    <property type="match status" value="1"/>
</dbReference>
<evidence type="ECO:0000313" key="10">
    <source>
        <dbReference type="Proteomes" id="UP000050437"/>
    </source>
</evidence>
<comment type="catalytic activity">
    <reaction evidence="6">
        <text>L-arginyl-[protein] + NAD(+) = N(omega)-(ADP-D-ribosyl)-L-arginyl-[protein] + nicotinamide + H(+)</text>
        <dbReference type="Rhea" id="RHEA:19149"/>
        <dbReference type="Rhea" id="RHEA-COMP:10532"/>
        <dbReference type="Rhea" id="RHEA-COMP:15087"/>
        <dbReference type="ChEBI" id="CHEBI:15378"/>
        <dbReference type="ChEBI" id="CHEBI:17154"/>
        <dbReference type="ChEBI" id="CHEBI:29965"/>
        <dbReference type="ChEBI" id="CHEBI:57540"/>
        <dbReference type="ChEBI" id="CHEBI:142554"/>
        <dbReference type="EC" id="2.4.2.31"/>
    </reaction>
</comment>
<feature type="transmembrane region" description="Helical" evidence="7">
    <location>
        <begin position="140"/>
        <end position="162"/>
    </location>
</feature>
<dbReference type="InterPro" id="IPR000768">
    <property type="entry name" value="ART"/>
</dbReference>
<organism evidence="9 10">
    <name type="scientific">Pseudomonas putida</name>
    <name type="common">Arthrobacter siderocapsulatus</name>
    <dbReference type="NCBI Taxonomy" id="303"/>
    <lineage>
        <taxon>Bacteria</taxon>
        <taxon>Pseudomonadati</taxon>
        <taxon>Pseudomonadota</taxon>
        <taxon>Gammaproteobacteria</taxon>
        <taxon>Pseudomonadales</taxon>
        <taxon>Pseudomonadaceae</taxon>
        <taxon>Pseudomonas</taxon>
    </lineage>
</organism>
<evidence type="ECO:0000256" key="5">
    <source>
        <dbReference type="ARBA" id="ARBA00022695"/>
    </source>
</evidence>
<dbReference type="Pfam" id="PF21724">
    <property type="entry name" value="DUF6861"/>
    <property type="match status" value="1"/>
</dbReference>
<evidence type="ECO:0000256" key="7">
    <source>
        <dbReference type="SAM" id="Phobius"/>
    </source>
</evidence>
<evidence type="ECO:0000259" key="8">
    <source>
        <dbReference type="Pfam" id="PF21724"/>
    </source>
</evidence>
<dbReference type="AlphaFoldDB" id="A0A0P7D081"/>
<dbReference type="EMBL" id="LKKS01000119">
    <property type="protein sequence ID" value="KPM60816.1"/>
    <property type="molecule type" value="Genomic_DNA"/>
</dbReference>
<gene>
    <name evidence="9" type="ORF">HB13667_21270</name>
</gene>
<reference evidence="9 10" key="1">
    <citation type="submission" date="2015-10" db="EMBL/GenBank/DDBJ databases">
        <title>Pseudomonas putida clinical strains.</title>
        <authorList>
            <person name="Molina L."/>
            <person name="Udaondo Z."/>
        </authorList>
    </citation>
    <scope>NUCLEOTIDE SEQUENCE [LARGE SCALE GENOMIC DNA]</scope>
    <source>
        <strain evidence="9 10">HB13667</strain>
    </source>
</reference>